<accession>A0A388LCI2</accession>
<proteinExistence type="predicted"/>
<dbReference type="OMA" id="CIFRTSY"/>
<reference evidence="8 9" key="1">
    <citation type="journal article" date="2018" name="Cell">
        <title>The Chara Genome: Secondary Complexity and Implications for Plant Terrestrialization.</title>
        <authorList>
            <person name="Nishiyama T."/>
            <person name="Sakayama H."/>
            <person name="Vries J.D."/>
            <person name="Buschmann H."/>
            <person name="Saint-Marcoux D."/>
            <person name="Ullrich K.K."/>
            <person name="Haas F.B."/>
            <person name="Vanderstraeten L."/>
            <person name="Becker D."/>
            <person name="Lang D."/>
            <person name="Vosolsobe S."/>
            <person name="Rombauts S."/>
            <person name="Wilhelmsson P.K.I."/>
            <person name="Janitza P."/>
            <person name="Kern R."/>
            <person name="Heyl A."/>
            <person name="Rumpler F."/>
            <person name="Villalobos L.I.A.C."/>
            <person name="Clay J.M."/>
            <person name="Skokan R."/>
            <person name="Toyoda A."/>
            <person name="Suzuki Y."/>
            <person name="Kagoshima H."/>
            <person name="Schijlen E."/>
            <person name="Tajeshwar N."/>
            <person name="Catarino B."/>
            <person name="Hetherington A.J."/>
            <person name="Saltykova A."/>
            <person name="Bonnot C."/>
            <person name="Breuninger H."/>
            <person name="Symeonidi A."/>
            <person name="Radhakrishnan G.V."/>
            <person name="Van Nieuwerburgh F."/>
            <person name="Deforce D."/>
            <person name="Chang C."/>
            <person name="Karol K.G."/>
            <person name="Hedrich R."/>
            <person name="Ulvskov P."/>
            <person name="Glockner G."/>
            <person name="Delwiche C.F."/>
            <person name="Petrasek J."/>
            <person name="Van de Peer Y."/>
            <person name="Friml J."/>
            <person name="Beilby M."/>
            <person name="Dolan L."/>
            <person name="Kohara Y."/>
            <person name="Sugano S."/>
            <person name="Fujiyama A."/>
            <person name="Delaux P.-M."/>
            <person name="Quint M."/>
            <person name="TheiBen G."/>
            <person name="Hagemann M."/>
            <person name="Harholt J."/>
            <person name="Dunand C."/>
            <person name="Zachgo S."/>
            <person name="Langdale J."/>
            <person name="Maumus F."/>
            <person name="Straeten D.V.D."/>
            <person name="Gould S.B."/>
            <person name="Rensing S.A."/>
        </authorList>
    </citation>
    <scope>NUCLEOTIDE SEQUENCE [LARGE SCALE GENOMIC DNA]</scope>
    <source>
        <strain evidence="8 9">S276</strain>
    </source>
</reference>
<keyword evidence="5" id="KW-1133">Transmembrane helix</keyword>
<evidence type="ECO:0000313" key="8">
    <source>
        <dbReference type="EMBL" id="GBG79994.1"/>
    </source>
</evidence>
<dbReference type="Proteomes" id="UP000265515">
    <property type="component" value="Unassembled WGS sequence"/>
</dbReference>
<organism evidence="8 9">
    <name type="scientific">Chara braunii</name>
    <name type="common">Braun's stonewort</name>
    <dbReference type="NCBI Taxonomy" id="69332"/>
    <lineage>
        <taxon>Eukaryota</taxon>
        <taxon>Viridiplantae</taxon>
        <taxon>Streptophyta</taxon>
        <taxon>Charophyceae</taxon>
        <taxon>Charales</taxon>
        <taxon>Characeae</taxon>
        <taxon>Chara</taxon>
    </lineage>
</organism>
<dbReference type="AlphaFoldDB" id="A0A388LCI2"/>
<gene>
    <name evidence="8" type="ORF">CBR_g30255</name>
</gene>
<dbReference type="GO" id="GO:0016020">
    <property type="term" value="C:membrane"/>
    <property type="evidence" value="ECO:0007669"/>
    <property type="project" value="UniProtKB-SubCell"/>
</dbReference>
<dbReference type="InterPro" id="IPR056508">
    <property type="entry name" value="HPAT-like"/>
</dbReference>
<dbReference type="STRING" id="69332.A0A388LCI2"/>
<evidence type="ECO:0000256" key="2">
    <source>
        <dbReference type="ARBA" id="ARBA00022676"/>
    </source>
</evidence>
<comment type="subcellular location">
    <subcellularLocation>
        <location evidence="1">Membrane</location>
        <topology evidence="1">Single-pass membrane protein</topology>
    </subcellularLocation>
</comment>
<dbReference type="Pfam" id="PF23452">
    <property type="entry name" value="HPAT"/>
    <property type="match status" value="1"/>
</dbReference>
<dbReference type="InterPro" id="IPR044845">
    <property type="entry name" value="HPAT/SRGT1-like"/>
</dbReference>
<feature type="domain" description="Hydroxyproline O-arabinosyltransferase-like" evidence="7">
    <location>
        <begin position="18"/>
        <end position="99"/>
    </location>
</feature>
<dbReference type="EMBL" id="BFEA01000334">
    <property type="protein sequence ID" value="GBG79994.1"/>
    <property type="molecule type" value="Genomic_DNA"/>
</dbReference>
<evidence type="ECO:0000313" key="9">
    <source>
        <dbReference type="Proteomes" id="UP000265515"/>
    </source>
</evidence>
<dbReference type="GO" id="GO:0016757">
    <property type="term" value="F:glycosyltransferase activity"/>
    <property type="evidence" value="ECO:0007669"/>
    <property type="project" value="UniProtKB-KW"/>
</dbReference>
<dbReference type="PANTHER" id="PTHR31485:SF4">
    <property type="entry name" value="HYDROXYPROLINE O-ARABINOSYLTRANSFERASE RDN1"/>
    <property type="match status" value="1"/>
</dbReference>
<evidence type="ECO:0000256" key="6">
    <source>
        <dbReference type="ARBA" id="ARBA00023136"/>
    </source>
</evidence>
<keyword evidence="4" id="KW-0812">Transmembrane</keyword>
<keyword evidence="6" id="KW-0472">Membrane</keyword>
<evidence type="ECO:0000259" key="7">
    <source>
        <dbReference type="Pfam" id="PF23452"/>
    </source>
</evidence>
<dbReference type="OrthoDB" id="10259977at2759"/>
<evidence type="ECO:0000256" key="5">
    <source>
        <dbReference type="ARBA" id="ARBA00022989"/>
    </source>
</evidence>
<keyword evidence="3" id="KW-0808">Transferase</keyword>
<name>A0A388LCI2_CHABU</name>
<evidence type="ECO:0000256" key="1">
    <source>
        <dbReference type="ARBA" id="ARBA00004167"/>
    </source>
</evidence>
<keyword evidence="9" id="KW-1185">Reference proteome</keyword>
<dbReference type="Gramene" id="GBG79994">
    <property type="protein sequence ID" value="GBG79994"/>
    <property type="gene ID" value="CBR_g30255"/>
</dbReference>
<keyword evidence="2" id="KW-0328">Glycosyltransferase</keyword>
<dbReference type="PANTHER" id="PTHR31485">
    <property type="entry name" value="PEPTIDYL SERINE ALPHA-GALACTOSYLTRANSFERASE"/>
    <property type="match status" value="1"/>
</dbReference>
<evidence type="ECO:0000256" key="4">
    <source>
        <dbReference type="ARBA" id="ARBA00022692"/>
    </source>
</evidence>
<evidence type="ECO:0000256" key="3">
    <source>
        <dbReference type="ARBA" id="ARBA00022679"/>
    </source>
</evidence>
<sequence>MCEYRARGRALGSASATAKPPYDTRIGDAFIIHYTYGCDYTLKGEFTPGQYGEWRFDKRSWTGGPPPRNLPMPPKGAPETVVALVSMVNEASANLPRWDARL</sequence>
<comment type="caution">
    <text evidence="8">The sequence shown here is derived from an EMBL/GenBank/DDBJ whole genome shotgun (WGS) entry which is preliminary data.</text>
</comment>
<protein>
    <recommendedName>
        <fullName evidence="7">Hydroxyproline O-arabinosyltransferase-like domain-containing protein</fullName>
    </recommendedName>
</protein>